<dbReference type="InterPro" id="IPR001220">
    <property type="entry name" value="Legume_lectin_dom"/>
</dbReference>
<reference evidence="4 5" key="1">
    <citation type="submission" date="2017-11" db="EMBL/GenBank/DDBJ databases">
        <title>De-novo sequencing of pomegranate (Punica granatum L.) genome.</title>
        <authorList>
            <person name="Akparov Z."/>
            <person name="Amiraslanov A."/>
            <person name="Hajiyeva S."/>
            <person name="Abbasov M."/>
            <person name="Kaur K."/>
            <person name="Hamwieh A."/>
            <person name="Solovyev V."/>
            <person name="Salamov A."/>
            <person name="Braich B."/>
            <person name="Kosarev P."/>
            <person name="Mahmoud A."/>
            <person name="Hajiyev E."/>
            <person name="Babayeva S."/>
            <person name="Izzatullayeva V."/>
            <person name="Mammadov A."/>
            <person name="Mammadov A."/>
            <person name="Sharifova S."/>
            <person name="Ojaghi J."/>
            <person name="Eynullazada K."/>
            <person name="Bayramov B."/>
            <person name="Abdulazimova A."/>
            <person name="Shahmuradov I."/>
        </authorList>
    </citation>
    <scope>NUCLEOTIDE SEQUENCE [LARGE SCALE GENOMIC DNA]</scope>
    <source>
        <strain evidence="5">cv. AG2017</strain>
        <tissue evidence="4">Leaf</tissue>
    </source>
</reference>
<dbReference type="GO" id="GO:0030246">
    <property type="term" value="F:carbohydrate binding"/>
    <property type="evidence" value="ECO:0007669"/>
    <property type="project" value="UniProtKB-KW"/>
</dbReference>
<evidence type="ECO:0000256" key="2">
    <source>
        <dbReference type="ARBA" id="ARBA00022734"/>
    </source>
</evidence>
<name>A0A2I0JYQ4_PUNGR</name>
<dbReference type="PANTHER" id="PTHR32401">
    <property type="entry name" value="CONCANAVALIN A-LIKE LECTIN FAMILY PROTEIN"/>
    <property type="match status" value="1"/>
</dbReference>
<dbReference type="EMBL" id="PGOL01001035">
    <property type="protein sequence ID" value="PKI61469.1"/>
    <property type="molecule type" value="Genomic_DNA"/>
</dbReference>
<protein>
    <recommendedName>
        <fullName evidence="3">Legume lectin domain-containing protein</fullName>
    </recommendedName>
</protein>
<evidence type="ECO:0000259" key="3">
    <source>
        <dbReference type="Pfam" id="PF00139"/>
    </source>
</evidence>
<dbReference type="PANTHER" id="PTHR32401:SF47">
    <property type="entry name" value="LEGUME LECTIN DOMAIN-CONTAINING PROTEIN"/>
    <property type="match status" value="1"/>
</dbReference>
<proteinExistence type="inferred from homology"/>
<keyword evidence="5" id="KW-1185">Reference proteome</keyword>
<dbReference type="AlphaFoldDB" id="A0A2I0JYQ4"/>
<accession>A0A2I0JYQ4</accession>
<dbReference type="Gene3D" id="2.60.120.200">
    <property type="match status" value="1"/>
</dbReference>
<comment type="caution">
    <text evidence="4">The sequence shown here is derived from an EMBL/GenBank/DDBJ whole genome shotgun (WGS) entry which is preliminary data.</text>
</comment>
<dbReference type="InterPro" id="IPR013320">
    <property type="entry name" value="ConA-like_dom_sf"/>
</dbReference>
<dbReference type="InterPro" id="IPR050258">
    <property type="entry name" value="Leguminous_Lectin"/>
</dbReference>
<sequence length="103" mass="11724">MDSAPLISLEFNINRFDPSSKDIIYEGDAHPSVGVIDITDAECLCRVGRITYSERVRLWDSKSREVSDITSHFRFVIDTRGKPYRQYGAGFAFSLPPQDFKFG</sequence>
<dbReference type="Pfam" id="PF00139">
    <property type="entry name" value="Lectin_legB"/>
    <property type="match status" value="1"/>
</dbReference>
<evidence type="ECO:0000313" key="5">
    <source>
        <dbReference type="Proteomes" id="UP000233551"/>
    </source>
</evidence>
<feature type="domain" description="Legume lectin" evidence="3">
    <location>
        <begin position="8"/>
        <end position="98"/>
    </location>
</feature>
<gene>
    <name evidence="4" type="ORF">CRG98_018152</name>
</gene>
<evidence type="ECO:0000313" key="4">
    <source>
        <dbReference type="EMBL" id="PKI61469.1"/>
    </source>
</evidence>
<dbReference type="SUPFAM" id="SSF49899">
    <property type="entry name" value="Concanavalin A-like lectins/glucanases"/>
    <property type="match status" value="1"/>
</dbReference>
<dbReference type="Proteomes" id="UP000233551">
    <property type="component" value="Unassembled WGS sequence"/>
</dbReference>
<organism evidence="4 5">
    <name type="scientific">Punica granatum</name>
    <name type="common">Pomegranate</name>
    <dbReference type="NCBI Taxonomy" id="22663"/>
    <lineage>
        <taxon>Eukaryota</taxon>
        <taxon>Viridiplantae</taxon>
        <taxon>Streptophyta</taxon>
        <taxon>Embryophyta</taxon>
        <taxon>Tracheophyta</taxon>
        <taxon>Spermatophyta</taxon>
        <taxon>Magnoliopsida</taxon>
        <taxon>eudicotyledons</taxon>
        <taxon>Gunneridae</taxon>
        <taxon>Pentapetalae</taxon>
        <taxon>rosids</taxon>
        <taxon>malvids</taxon>
        <taxon>Myrtales</taxon>
        <taxon>Lythraceae</taxon>
        <taxon>Punica</taxon>
    </lineage>
</organism>
<comment type="similarity">
    <text evidence="1">Belongs to the leguminous lectin family.</text>
</comment>
<dbReference type="STRING" id="22663.A0A2I0JYQ4"/>
<evidence type="ECO:0000256" key="1">
    <source>
        <dbReference type="ARBA" id="ARBA00007606"/>
    </source>
</evidence>
<keyword evidence="2" id="KW-0430">Lectin</keyword>